<dbReference type="Proteomes" id="UP000796880">
    <property type="component" value="Unassembled WGS sequence"/>
</dbReference>
<gene>
    <name evidence="2" type="ORF">FNV43_RR07805</name>
</gene>
<feature type="compositionally biased region" description="Basic and acidic residues" evidence="1">
    <location>
        <begin position="140"/>
        <end position="150"/>
    </location>
</feature>
<reference evidence="2" key="1">
    <citation type="submission" date="2020-03" db="EMBL/GenBank/DDBJ databases">
        <title>A high-quality chromosome-level genome assembly of a woody plant with both climbing and erect habits, Rhamnella rubrinervis.</title>
        <authorList>
            <person name="Lu Z."/>
            <person name="Yang Y."/>
            <person name="Zhu X."/>
            <person name="Sun Y."/>
        </authorList>
    </citation>
    <scope>NUCLEOTIDE SEQUENCE</scope>
    <source>
        <strain evidence="2">BYM</strain>
        <tissue evidence="2">Leaf</tissue>
    </source>
</reference>
<sequence>MNQQNQGAGSLSSADPPVKRKRGRPRKDENLVQGESTPASDSLKKIKQSASTSDDVEDEMVGQVVSGVIEGSFDAGYLLNVKVGGTDTQLRGVVFLPGRFTPITVANDVAPSAKMYERKEIPVPNLNQQSPLHGAVPPEHVSKQPTELKSKAPTLPNQTPPSNSQSGIPVILENQSSTVRAPLIDSFLKNDSGPSFGGKVAPLQTVDSGIDSQSTSVMPLLEHNRAVVRDGVLHEIEVSTVTKGLNDLDSYKESNAEPAAEPVVDLLPCIETVNKEPQIQHQAINSDIKSGTAHEVKSPTLELNQTPAVAESESMYSELPGGKPVKNFMEKQASLEENIPQDSQSGHAIKISNGEGMPVMFEGDAIPSESKHASEGSELPVQATGLGSFSAPSSSPPAVIFEGEAAPSESKLASEGSVLTGLNAGLVSYSAPNPSQPAIIFEGEGIPSESKHASEGSVNPGLVQSQICSSSGALTNMKCDINDAIPPSQS</sequence>
<evidence type="ECO:0000313" key="3">
    <source>
        <dbReference type="Proteomes" id="UP000796880"/>
    </source>
</evidence>
<dbReference type="PANTHER" id="PTHR34682">
    <property type="entry name" value="AT HOOK MOTIF-CONTAINING PROTEIN"/>
    <property type="match status" value="1"/>
</dbReference>
<evidence type="ECO:0000256" key="1">
    <source>
        <dbReference type="SAM" id="MobiDB-lite"/>
    </source>
</evidence>
<organism evidence="2 3">
    <name type="scientific">Rhamnella rubrinervis</name>
    <dbReference type="NCBI Taxonomy" id="2594499"/>
    <lineage>
        <taxon>Eukaryota</taxon>
        <taxon>Viridiplantae</taxon>
        <taxon>Streptophyta</taxon>
        <taxon>Embryophyta</taxon>
        <taxon>Tracheophyta</taxon>
        <taxon>Spermatophyta</taxon>
        <taxon>Magnoliopsida</taxon>
        <taxon>eudicotyledons</taxon>
        <taxon>Gunneridae</taxon>
        <taxon>Pentapetalae</taxon>
        <taxon>rosids</taxon>
        <taxon>fabids</taxon>
        <taxon>Rosales</taxon>
        <taxon>Rhamnaceae</taxon>
        <taxon>rhamnoid group</taxon>
        <taxon>Rhamneae</taxon>
        <taxon>Rhamnella</taxon>
    </lineage>
</organism>
<dbReference type="EMBL" id="VOIH02000003">
    <property type="protein sequence ID" value="KAF3451709.1"/>
    <property type="molecule type" value="Genomic_DNA"/>
</dbReference>
<dbReference type="OrthoDB" id="1919336at2759"/>
<dbReference type="PANTHER" id="PTHR34682:SF3">
    <property type="entry name" value="AT HOOK MOTIF-CONTAINING PROTEIN"/>
    <property type="match status" value="1"/>
</dbReference>
<feature type="region of interest" description="Disordered" evidence="1">
    <location>
        <begin position="125"/>
        <end position="167"/>
    </location>
</feature>
<protein>
    <submittedName>
        <fullName evidence="2">Uncharacterized protein</fullName>
    </submittedName>
</protein>
<proteinExistence type="predicted"/>
<evidence type="ECO:0000313" key="2">
    <source>
        <dbReference type="EMBL" id="KAF3451709.1"/>
    </source>
</evidence>
<keyword evidence="3" id="KW-1185">Reference proteome</keyword>
<accession>A0A8K0HHA3</accession>
<feature type="compositionally biased region" description="Polar residues" evidence="1">
    <location>
        <begin position="1"/>
        <end position="13"/>
    </location>
</feature>
<dbReference type="InterPro" id="IPR045881">
    <property type="entry name" value="MNM1-like"/>
</dbReference>
<feature type="region of interest" description="Disordered" evidence="1">
    <location>
        <begin position="1"/>
        <end position="58"/>
    </location>
</feature>
<feature type="compositionally biased region" description="Polar residues" evidence="1">
    <location>
        <begin position="155"/>
        <end position="167"/>
    </location>
</feature>
<dbReference type="AlphaFoldDB" id="A0A8K0HHA3"/>
<name>A0A8K0HHA3_9ROSA</name>
<comment type="caution">
    <text evidence="2">The sequence shown here is derived from an EMBL/GenBank/DDBJ whole genome shotgun (WGS) entry which is preliminary data.</text>
</comment>